<dbReference type="GO" id="GO:0003690">
    <property type="term" value="F:double-stranded DNA binding"/>
    <property type="evidence" value="ECO:0007669"/>
    <property type="project" value="TreeGrafter"/>
</dbReference>
<evidence type="ECO:0000256" key="3">
    <source>
        <dbReference type="ARBA" id="ARBA00022454"/>
    </source>
</evidence>
<evidence type="ECO:0000313" key="9">
    <source>
        <dbReference type="EMBL" id="MBA4654089.1"/>
    </source>
</evidence>
<dbReference type="PANTHER" id="PTHR11467:SF36">
    <property type="entry name" value="HISTONE 24-RELATED"/>
    <property type="match status" value="1"/>
</dbReference>
<dbReference type="GO" id="GO:0030261">
    <property type="term" value="P:chromosome condensation"/>
    <property type="evidence" value="ECO:0007669"/>
    <property type="project" value="TreeGrafter"/>
</dbReference>
<dbReference type="AlphaFoldDB" id="A0A7C9E754"/>
<dbReference type="GO" id="GO:0045910">
    <property type="term" value="P:negative regulation of DNA recombination"/>
    <property type="evidence" value="ECO:0007669"/>
    <property type="project" value="TreeGrafter"/>
</dbReference>
<dbReference type="GO" id="GO:0030527">
    <property type="term" value="F:structural constituent of chromatin"/>
    <property type="evidence" value="ECO:0007669"/>
    <property type="project" value="InterPro"/>
</dbReference>
<dbReference type="GO" id="GO:0005634">
    <property type="term" value="C:nucleus"/>
    <property type="evidence" value="ECO:0007669"/>
    <property type="project" value="UniProtKB-SubCell"/>
</dbReference>
<feature type="compositionally biased region" description="Basic residues" evidence="7">
    <location>
        <begin position="147"/>
        <end position="158"/>
    </location>
</feature>
<keyword evidence="3 6" id="KW-0158">Chromosome</keyword>
<dbReference type="CDD" id="cd00073">
    <property type="entry name" value="H15"/>
    <property type="match status" value="1"/>
</dbReference>
<proteinExistence type="inferred from homology"/>
<keyword evidence="4 6" id="KW-0238">DNA-binding</keyword>
<feature type="region of interest" description="Disordered" evidence="7">
    <location>
        <begin position="121"/>
        <end position="208"/>
    </location>
</feature>
<name>A0A7C9E754_OPUST</name>
<dbReference type="InterPro" id="IPR036388">
    <property type="entry name" value="WH-like_DNA-bd_sf"/>
</dbReference>
<evidence type="ECO:0000259" key="8">
    <source>
        <dbReference type="PROSITE" id="PS51504"/>
    </source>
</evidence>
<comment type="subcellular location">
    <subcellularLocation>
        <location evidence="2">Chromosome</location>
    </subcellularLocation>
    <subcellularLocation>
        <location evidence="1 6">Nucleus</location>
    </subcellularLocation>
</comment>
<feature type="compositionally biased region" description="Basic residues" evidence="7">
    <location>
        <begin position="175"/>
        <end position="195"/>
    </location>
</feature>
<dbReference type="PRINTS" id="PR00624">
    <property type="entry name" value="HISTONEH5"/>
</dbReference>
<dbReference type="InterPro" id="IPR005819">
    <property type="entry name" value="H1/H5"/>
</dbReference>
<dbReference type="GO" id="GO:0006334">
    <property type="term" value="P:nucleosome assembly"/>
    <property type="evidence" value="ECO:0007669"/>
    <property type="project" value="InterPro"/>
</dbReference>
<keyword evidence="5 6" id="KW-0539">Nucleus</keyword>
<feature type="domain" description="H15" evidence="8">
    <location>
        <begin position="50"/>
        <end position="120"/>
    </location>
</feature>
<dbReference type="SMART" id="SM00526">
    <property type="entry name" value="H15"/>
    <property type="match status" value="1"/>
</dbReference>
<dbReference type="GO" id="GO:0000786">
    <property type="term" value="C:nucleosome"/>
    <property type="evidence" value="ECO:0007669"/>
    <property type="project" value="InterPro"/>
</dbReference>
<dbReference type="PROSITE" id="PS51504">
    <property type="entry name" value="H15"/>
    <property type="match status" value="1"/>
</dbReference>
<dbReference type="SUPFAM" id="SSF46785">
    <property type="entry name" value="Winged helix' DNA-binding domain"/>
    <property type="match status" value="1"/>
</dbReference>
<accession>A0A7C9E754</accession>
<evidence type="ECO:0000256" key="7">
    <source>
        <dbReference type="SAM" id="MobiDB-lite"/>
    </source>
</evidence>
<feature type="compositionally biased region" description="Basic and acidic residues" evidence="7">
    <location>
        <begin position="122"/>
        <end position="146"/>
    </location>
</feature>
<feature type="compositionally biased region" description="Polar residues" evidence="7">
    <location>
        <begin position="163"/>
        <end position="172"/>
    </location>
</feature>
<dbReference type="GO" id="GO:0031492">
    <property type="term" value="F:nucleosomal DNA binding"/>
    <property type="evidence" value="ECO:0007669"/>
    <property type="project" value="TreeGrafter"/>
</dbReference>
<dbReference type="Gene3D" id="1.10.10.10">
    <property type="entry name" value="Winged helix-like DNA-binding domain superfamily/Winged helix DNA-binding domain"/>
    <property type="match status" value="1"/>
</dbReference>
<sequence>MSSSGEVDSQAPPMEQPLIPASEATAEQPVAGAAEAKETASKEKKPKAPAHPPYFQMIIEAILALNEKGGSSPYAIAKYIEQKYQAVLPANFRKILGLQLKNSVAKGKLIKVKASYKLSAAGKREKAKTTTKDARANAEKPPQEAGKKKKKKPKTKTLRKIDNSSTSNTMTVMKTKARKGKKAAPAKLKQLKKIKAPVVRKANKASAA</sequence>
<reference evidence="9" key="1">
    <citation type="journal article" date="2013" name="J. Plant Res.">
        <title>Effect of fungi and light on seed germination of three Opuntia species from semiarid lands of central Mexico.</title>
        <authorList>
            <person name="Delgado-Sanchez P."/>
            <person name="Jimenez-Bremont J.F."/>
            <person name="Guerrero-Gonzalez Mde L."/>
            <person name="Flores J."/>
        </authorList>
    </citation>
    <scope>NUCLEOTIDE SEQUENCE</scope>
    <source>
        <tissue evidence="9">Cladode</tissue>
    </source>
</reference>
<evidence type="ECO:0000256" key="2">
    <source>
        <dbReference type="ARBA" id="ARBA00004286"/>
    </source>
</evidence>
<evidence type="ECO:0000256" key="6">
    <source>
        <dbReference type="RuleBase" id="RU003894"/>
    </source>
</evidence>
<evidence type="ECO:0000256" key="1">
    <source>
        <dbReference type="ARBA" id="ARBA00004123"/>
    </source>
</evidence>
<evidence type="ECO:0000256" key="5">
    <source>
        <dbReference type="ARBA" id="ARBA00023242"/>
    </source>
</evidence>
<protein>
    <recommendedName>
        <fullName evidence="8">H15 domain-containing protein</fullName>
    </recommendedName>
</protein>
<dbReference type="Pfam" id="PF00538">
    <property type="entry name" value="Linker_histone"/>
    <property type="match status" value="1"/>
</dbReference>
<reference evidence="9" key="2">
    <citation type="submission" date="2020-07" db="EMBL/GenBank/DDBJ databases">
        <authorList>
            <person name="Vera ALvarez R."/>
            <person name="Arias-Moreno D.M."/>
            <person name="Jimenez-Jacinto V."/>
            <person name="Jimenez-Bremont J.F."/>
            <person name="Swaminathan K."/>
            <person name="Moose S.P."/>
            <person name="Guerrero-Gonzalez M.L."/>
            <person name="Marino-Ramirez L."/>
            <person name="Landsman D."/>
            <person name="Rodriguez-Kessler M."/>
            <person name="Delgado-Sanchez P."/>
        </authorList>
    </citation>
    <scope>NUCLEOTIDE SEQUENCE</scope>
    <source>
        <tissue evidence="9">Cladode</tissue>
    </source>
</reference>
<organism evidence="9">
    <name type="scientific">Opuntia streptacantha</name>
    <name type="common">Prickly pear cactus</name>
    <name type="synonym">Opuntia cardona</name>
    <dbReference type="NCBI Taxonomy" id="393608"/>
    <lineage>
        <taxon>Eukaryota</taxon>
        <taxon>Viridiplantae</taxon>
        <taxon>Streptophyta</taxon>
        <taxon>Embryophyta</taxon>
        <taxon>Tracheophyta</taxon>
        <taxon>Spermatophyta</taxon>
        <taxon>Magnoliopsida</taxon>
        <taxon>eudicotyledons</taxon>
        <taxon>Gunneridae</taxon>
        <taxon>Pentapetalae</taxon>
        <taxon>Caryophyllales</taxon>
        <taxon>Cactineae</taxon>
        <taxon>Cactaceae</taxon>
        <taxon>Opuntioideae</taxon>
        <taxon>Opuntia</taxon>
    </lineage>
</organism>
<comment type="similarity">
    <text evidence="6">Belongs to the histone H1/H5 family.</text>
</comment>
<dbReference type="EMBL" id="GISG01182048">
    <property type="protein sequence ID" value="MBA4654089.1"/>
    <property type="molecule type" value="Transcribed_RNA"/>
</dbReference>
<dbReference type="InterPro" id="IPR036390">
    <property type="entry name" value="WH_DNA-bd_sf"/>
</dbReference>
<evidence type="ECO:0000256" key="4">
    <source>
        <dbReference type="ARBA" id="ARBA00023125"/>
    </source>
</evidence>
<dbReference type="InterPro" id="IPR005818">
    <property type="entry name" value="Histone_H1/H5_H15"/>
</dbReference>
<dbReference type="PANTHER" id="PTHR11467">
    <property type="entry name" value="HISTONE H1"/>
    <property type="match status" value="1"/>
</dbReference>
<feature type="region of interest" description="Disordered" evidence="7">
    <location>
        <begin position="1"/>
        <end position="51"/>
    </location>
</feature>